<name>N1J9T4_BLUG1</name>
<accession>N1J9T4</accession>
<proteinExistence type="predicted"/>
<dbReference type="Proteomes" id="UP000015441">
    <property type="component" value="Unassembled WGS sequence"/>
</dbReference>
<keyword evidence="3" id="KW-1185">Reference proteome</keyword>
<keyword evidence="1" id="KW-0732">Signal</keyword>
<dbReference type="AlphaFoldDB" id="N1J9T4"/>
<sequence length="109" mass="12374">MKIISSTTIILVTSNIMLPIVEAGYLCPNSFISDELINSVKNFVQSHWGHQDLVHFKNRLGKDRWRIHINTIPPGHPGTSNSYGIFNSNQELVNVVERTGRGYRDCDIH</sequence>
<feature type="chain" id="PRO_5004107328" evidence="1">
    <location>
        <begin position="24"/>
        <end position="109"/>
    </location>
</feature>
<feature type="signal peptide" evidence="1">
    <location>
        <begin position="1"/>
        <end position="23"/>
    </location>
</feature>
<dbReference type="HOGENOM" id="CLU_2183500_0_0_1"/>
<organism evidence="2 3">
    <name type="scientific">Blumeria graminis f. sp. hordei (strain DH14)</name>
    <name type="common">Barley powdery mildew</name>
    <name type="synonym">Oidium monilioides f. sp. hordei</name>
    <dbReference type="NCBI Taxonomy" id="546991"/>
    <lineage>
        <taxon>Eukaryota</taxon>
        <taxon>Fungi</taxon>
        <taxon>Dikarya</taxon>
        <taxon>Ascomycota</taxon>
        <taxon>Pezizomycotina</taxon>
        <taxon>Leotiomycetes</taxon>
        <taxon>Erysiphales</taxon>
        <taxon>Erysiphaceae</taxon>
        <taxon>Blumeria</taxon>
        <taxon>Blumeria hordei</taxon>
    </lineage>
</organism>
<evidence type="ECO:0000313" key="2">
    <source>
        <dbReference type="EMBL" id="CCU77305.1"/>
    </source>
</evidence>
<dbReference type="EMBL" id="CAUH01003527">
    <property type="protein sequence ID" value="CCU77305.1"/>
    <property type="molecule type" value="Genomic_DNA"/>
</dbReference>
<evidence type="ECO:0000313" key="3">
    <source>
        <dbReference type="Proteomes" id="UP000015441"/>
    </source>
</evidence>
<comment type="caution">
    <text evidence="2">The sequence shown here is derived from an EMBL/GenBank/DDBJ whole genome shotgun (WGS) entry which is preliminary data.</text>
</comment>
<protein>
    <submittedName>
        <fullName evidence="2">CSEP0043 putative effector protein</fullName>
    </submittedName>
</protein>
<reference evidence="2 3" key="1">
    <citation type="journal article" date="2010" name="Science">
        <title>Genome expansion and gene loss in powdery mildew fungi reveal tradeoffs in extreme parasitism.</title>
        <authorList>
            <person name="Spanu P.D."/>
            <person name="Abbott J.C."/>
            <person name="Amselem J."/>
            <person name="Burgis T.A."/>
            <person name="Soanes D.M."/>
            <person name="Stueber K."/>
            <person name="Ver Loren van Themaat E."/>
            <person name="Brown J.K.M."/>
            <person name="Butcher S.A."/>
            <person name="Gurr S.J."/>
            <person name="Lebrun M.-H."/>
            <person name="Ridout C.J."/>
            <person name="Schulze-Lefert P."/>
            <person name="Talbot N.J."/>
            <person name="Ahmadinejad N."/>
            <person name="Ametz C."/>
            <person name="Barton G.R."/>
            <person name="Benjdia M."/>
            <person name="Bidzinski P."/>
            <person name="Bindschedler L.V."/>
            <person name="Both M."/>
            <person name="Brewer M.T."/>
            <person name="Cadle-Davidson L."/>
            <person name="Cadle-Davidson M.M."/>
            <person name="Collemare J."/>
            <person name="Cramer R."/>
            <person name="Frenkel O."/>
            <person name="Godfrey D."/>
            <person name="Harriman J."/>
            <person name="Hoede C."/>
            <person name="King B.C."/>
            <person name="Klages S."/>
            <person name="Kleemann J."/>
            <person name="Knoll D."/>
            <person name="Koti P.S."/>
            <person name="Kreplak J."/>
            <person name="Lopez-Ruiz F.J."/>
            <person name="Lu X."/>
            <person name="Maekawa T."/>
            <person name="Mahanil S."/>
            <person name="Micali C."/>
            <person name="Milgroom M.G."/>
            <person name="Montana G."/>
            <person name="Noir S."/>
            <person name="O'Connell R.J."/>
            <person name="Oberhaensli S."/>
            <person name="Parlange F."/>
            <person name="Pedersen C."/>
            <person name="Quesneville H."/>
            <person name="Reinhardt R."/>
            <person name="Rott M."/>
            <person name="Sacristan S."/>
            <person name="Schmidt S.M."/>
            <person name="Schoen M."/>
            <person name="Skamnioti P."/>
            <person name="Sommer H."/>
            <person name="Stephens A."/>
            <person name="Takahara H."/>
            <person name="Thordal-Christensen H."/>
            <person name="Vigouroux M."/>
            <person name="Wessling R."/>
            <person name="Wicker T."/>
            <person name="Panstruga R."/>
        </authorList>
    </citation>
    <scope>NUCLEOTIDE SEQUENCE [LARGE SCALE GENOMIC DNA]</scope>
    <source>
        <strain evidence="2">DH14</strain>
    </source>
</reference>
<dbReference type="InParanoid" id="N1J9T4"/>
<evidence type="ECO:0000256" key="1">
    <source>
        <dbReference type="SAM" id="SignalP"/>
    </source>
</evidence>
<gene>
    <name evidence="2" type="ORF">BGHDH14_bgh02083</name>
</gene>